<keyword evidence="2" id="KW-1185">Reference proteome</keyword>
<sequence>MHPHKLRATDLTRTFDTTHALGPLDLTVAPGEFVCVVGPSGCGKSTLLRIAAGLTRPSTGTLEIRTSSPRPAAMIFQDYGIYDWKTVLANVRFGLDIQKVPRKEANARARGWLTRMGLADFADAYPAALSGGMRQRVAIARALAVEPEILLMDEPFAALDAQLRTILQDELLALTQTTRTTTLFITHSLEEAIVLGDRVLVMSARPGRVIAERRPPFPRPRTGDIRATPEFTALKGELWDLLRGEVHQEAVPA</sequence>
<gene>
    <name evidence="1" type="ORF">V2W30_26230</name>
</gene>
<dbReference type="Proteomes" id="UP001432251">
    <property type="component" value="Chromosome"/>
</dbReference>
<keyword evidence="1" id="KW-0067">ATP-binding</keyword>
<name>A0ACD5AGW4_9ACTN</name>
<organism evidence="1 2">
    <name type="scientific">Streptomyces citrinus</name>
    <dbReference type="NCBI Taxonomy" id="3118173"/>
    <lineage>
        <taxon>Bacteria</taxon>
        <taxon>Bacillati</taxon>
        <taxon>Actinomycetota</taxon>
        <taxon>Actinomycetes</taxon>
        <taxon>Kitasatosporales</taxon>
        <taxon>Streptomycetaceae</taxon>
        <taxon>Streptomyces</taxon>
    </lineage>
</organism>
<evidence type="ECO:0000313" key="2">
    <source>
        <dbReference type="Proteomes" id="UP001432251"/>
    </source>
</evidence>
<proteinExistence type="predicted"/>
<dbReference type="EMBL" id="CP146022">
    <property type="protein sequence ID" value="WWQ66482.1"/>
    <property type="molecule type" value="Genomic_DNA"/>
</dbReference>
<keyword evidence="1" id="KW-0547">Nucleotide-binding</keyword>
<protein>
    <submittedName>
        <fullName evidence="1">ABC transporter ATP-binding protein</fullName>
    </submittedName>
</protein>
<evidence type="ECO:0000313" key="1">
    <source>
        <dbReference type="EMBL" id="WWQ66482.1"/>
    </source>
</evidence>
<accession>A0ACD5AGW4</accession>
<reference evidence="1" key="1">
    <citation type="journal article" date="2025" name="Int. J. Syst. Evol. Microbiol.">
        <title>Streptomyces citrinus sp. nov., with yellow diffusible pigment.</title>
        <authorList>
            <person name="He Y."/>
            <person name="Yang E."/>
            <person name="Xu J."/>
            <person name="Sun Y."/>
            <person name="Sun L."/>
        </authorList>
    </citation>
    <scope>NUCLEOTIDE SEQUENCE</scope>
    <source>
        <strain evidence="1">Q6</strain>
    </source>
</reference>